<evidence type="ECO:0000313" key="1">
    <source>
        <dbReference type="EMBL" id="CAI5723173.1"/>
    </source>
</evidence>
<organism evidence="1 2">
    <name type="scientific">Peronospora farinosa</name>
    <dbReference type="NCBI Taxonomy" id="134698"/>
    <lineage>
        <taxon>Eukaryota</taxon>
        <taxon>Sar</taxon>
        <taxon>Stramenopiles</taxon>
        <taxon>Oomycota</taxon>
        <taxon>Peronosporomycetes</taxon>
        <taxon>Peronosporales</taxon>
        <taxon>Peronosporaceae</taxon>
        <taxon>Peronospora</taxon>
    </lineage>
</organism>
<protein>
    <submittedName>
        <fullName evidence="1">Uncharacterized protein</fullName>
    </submittedName>
</protein>
<proteinExistence type="predicted"/>
<gene>
    <name evidence="1" type="ORF">PFR002_LOCUS4604</name>
</gene>
<evidence type="ECO:0000313" key="2">
    <source>
        <dbReference type="Proteomes" id="UP001159659"/>
    </source>
</evidence>
<accession>A0AAV0TN71</accession>
<comment type="caution">
    <text evidence="1">The sequence shown here is derived from an EMBL/GenBank/DDBJ whole genome shotgun (WGS) entry which is preliminary data.</text>
</comment>
<dbReference type="AlphaFoldDB" id="A0AAV0TN71"/>
<reference evidence="1" key="1">
    <citation type="submission" date="2022-12" db="EMBL/GenBank/DDBJ databases">
        <authorList>
            <person name="Webb A."/>
        </authorList>
    </citation>
    <scope>NUCLEOTIDE SEQUENCE</scope>
    <source>
        <strain evidence="1">Pf2</strain>
    </source>
</reference>
<dbReference type="EMBL" id="CANTFK010000692">
    <property type="protein sequence ID" value="CAI5723173.1"/>
    <property type="molecule type" value="Genomic_DNA"/>
</dbReference>
<dbReference type="Proteomes" id="UP001159659">
    <property type="component" value="Unassembled WGS sequence"/>
</dbReference>
<sequence>MARSVRFAVQRCKALKGINIPEEFIRQQDISKKLLLNGYQYRDINADVQDAENLYHLAEEVASAAGFSDQETL</sequence>
<name>A0AAV0TN71_9STRA</name>